<dbReference type="GO" id="GO:0006729">
    <property type="term" value="P:tetrahydrobiopterin biosynthetic process"/>
    <property type="evidence" value="ECO:0007669"/>
    <property type="project" value="InterPro"/>
</dbReference>
<dbReference type="HAMAP" id="MF_00434">
    <property type="entry name" value="Pterin_4_alpha"/>
    <property type="match status" value="1"/>
</dbReference>
<evidence type="ECO:0000256" key="2">
    <source>
        <dbReference type="ARBA" id="ARBA00006472"/>
    </source>
</evidence>
<dbReference type="InterPro" id="IPR001533">
    <property type="entry name" value="Pterin_deHydtase"/>
</dbReference>
<dbReference type="NCBIfam" id="NF002016">
    <property type="entry name" value="PRK00823.1-1"/>
    <property type="match status" value="1"/>
</dbReference>
<protein>
    <recommendedName>
        <fullName evidence="4">Putative pterin-4-alpha-carbinolamine dehydratase</fullName>
        <shortName evidence="4">PHS</shortName>
        <ecNumber evidence="4">4.2.1.96</ecNumber>
    </recommendedName>
    <alternativeName>
        <fullName evidence="4">4-alpha-hydroxy-tetrahydropterin dehydratase</fullName>
    </alternativeName>
    <alternativeName>
        <fullName evidence="4">Pterin carbinolamine dehydratase</fullName>
        <shortName evidence="4">PCD</shortName>
    </alternativeName>
</protein>
<gene>
    <name evidence="5" type="ORF">COB20_08615</name>
</gene>
<dbReference type="PANTHER" id="PTHR42805">
    <property type="entry name" value="PTERIN-4-ALPHA-CARBINOLAMINE DEHYDRATASE-RELATED"/>
    <property type="match status" value="1"/>
</dbReference>
<dbReference type="GO" id="GO:0008124">
    <property type="term" value="F:4-alpha-hydroxytetrahydrobiopterin dehydratase activity"/>
    <property type="evidence" value="ECO:0007669"/>
    <property type="project" value="UniProtKB-UniRule"/>
</dbReference>
<dbReference type="Proteomes" id="UP000218767">
    <property type="component" value="Unassembled WGS sequence"/>
</dbReference>
<evidence type="ECO:0000256" key="4">
    <source>
        <dbReference type="HAMAP-Rule" id="MF_00434"/>
    </source>
</evidence>
<comment type="caution">
    <text evidence="5">The sequence shown here is derived from an EMBL/GenBank/DDBJ whole genome shotgun (WGS) entry which is preliminary data.</text>
</comment>
<dbReference type="Gene3D" id="3.30.1360.20">
    <property type="entry name" value="Transcriptional coactivator/pterin dehydratase"/>
    <property type="match status" value="1"/>
</dbReference>
<organism evidence="5 6">
    <name type="scientific">SAR86 cluster bacterium</name>
    <dbReference type="NCBI Taxonomy" id="2030880"/>
    <lineage>
        <taxon>Bacteria</taxon>
        <taxon>Pseudomonadati</taxon>
        <taxon>Pseudomonadota</taxon>
        <taxon>Gammaproteobacteria</taxon>
        <taxon>SAR86 cluster</taxon>
    </lineage>
</organism>
<evidence type="ECO:0000256" key="3">
    <source>
        <dbReference type="ARBA" id="ARBA00023239"/>
    </source>
</evidence>
<evidence type="ECO:0000313" key="5">
    <source>
        <dbReference type="EMBL" id="PCI77262.1"/>
    </source>
</evidence>
<dbReference type="InterPro" id="IPR050376">
    <property type="entry name" value="Pterin-4-alpha-carb_dehyd"/>
</dbReference>
<sequence length="117" mass="13642">MENLYEKHCEACQMGAPLVTDEEANELLMKVPAWKRDFHEGVDKLTREFHFIEFKDAFSFTYKIATLAERENHHPSIVTEWGKVTVYWWTHKINGLHLNDFIMAAKTDMIAKLSAPS</sequence>
<keyword evidence="3 4" id="KW-0456">Lyase</keyword>
<dbReference type="PANTHER" id="PTHR42805:SF1">
    <property type="entry name" value="PTERIN-4-ALPHA-CARBINOLAMINE DEHYDRATASE-RELATED"/>
    <property type="match status" value="1"/>
</dbReference>
<evidence type="ECO:0000256" key="1">
    <source>
        <dbReference type="ARBA" id="ARBA00001554"/>
    </source>
</evidence>
<dbReference type="SUPFAM" id="SSF55248">
    <property type="entry name" value="PCD-like"/>
    <property type="match status" value="1"/>
</dbReference>
<reference evidence="6" key="1">
    <citation type="submission" date="2017-08" db="EMBL/GenBank/DDBJ databases">
        <title>A dynamic microbial community with high functional redundancy inhabits the cold, oxic subseafloor aquifer.</title>
        <authorList>
            <person name="Tully B.J."/>
            <person name="Wheat C.G."/>
            <person name="Glazer B.T."/>
            <person name="Huber J.A."/>
        </authorList>
    </citation>
    <scope>NUCLEOTIDE SEQUENCE [LARGE SCALE GENOMIC DNA]</scope>
</reference>
<dbReference type="InterPro" id="IPR036428">
    <property type="entry name" value="PCD_sf"/>
</dbReference>
<name>A0A2A4X3L0_9GAMM</name>
<comment type="similarity">
    <text evidence="2 4">Belongs to the pterin-4-alpha-carbinolamine dehydratase family.</text>
</comment>
<dbReference type="EMBL" id="NVUL01000047">
    <property type="protein sequence ID" value="PCI77262.1"/>
    <property type="molecule type" value="Genomic_DNA"/>
</dbReference>
<dbReference type="EC" id="4.2.1.96" evidence="4"/>
<accession>A0A2A4X3L0</accession>
<dbReference type="Pfam" id="PF01329">
    <property type="entry name" value="Pterin_4a"/>
    <property type="match status" value="1"/>
</dbReference>
<comment type="catalytic activity">
    <reaction evidence="1 4">
        <text>(4aS,6R)-4a-hydroxy-L-erythro-5,6,7,8-tetrahydrobiopterin = (6R)-L-erythro-6,7-dihydrobiopterin + H2O</text>
        <dbReference type="Rhea" id="RHEA:11920"/>
        <dbReference type="ChEBI" id="CHEBI:15377"/>
        <dbReference type="ChEBI" id="CHEBI:15642"/>
        <dbReference type="ChEBI" id="CHEBI:43120"/>
        <dbReference type="EC" id="4.2.1.96"/>
    </reaction>
</comment>
<evidence type="ECO:0000313" key="6">
    <source>
        <dbReference type="Proteomes" id="UP000218767"/>
    </source>
</evidence>
<proteinExistence type="inferred from homology"/>
<dbReference type="AlphaFoldDB" id="A0A2A4X3L0"/>